<feature type="transmembrane region" description="Helical" evidence="8">
    <location>
        <begin position="462"/>
        <end position="481"/>
    </location>
</feature>
<evidence type="ECO:0000256" key="1">
    <source>
        <dbReference type="ARBA" id="ARBA00004651"/>
    </source>
</evidence>
<keyword evidence="5 8" id="KW-1133">Transmembrane helix</keyword>
<keyword evidence="6 8" id="KW-0472">Membrane</keyword>
<evidence type="ECO:0000259" key="9">
    <source>
        <dbReference type="Pfam" id="PF00361"/>
    </source>
</evidence>
<feature type="transmembrane region" description="Helical" evidence="8">
    <location>
        <begin position="382"/>
        <end position="402"/>
    </location>
</feature>
<evidence type="ECO:0000256" key="5">
    <source>
        <dbReference type="ARBA" id="ARBA00022989"/>
    </source>
</evidence>
<comment type="subcellular location">
    <subcellularLocation>
        <location evidence="1">Cell membrane</location>
        <topology evidence="1">Multi-pass membrane protein</topology>
    </subcellularLocation>
    <subcellularLocation>
        <location evidence="7">Membrane</location>
        <topology evidence="7">Multi-pass membrane protein</topology>
    </subcellularLocation>
</comment>
<comment type="similarity">
    <text evidence="2">Belongs to the CPA3 antiporters (TC 2.A.63) subunit D family.</text>
</comment>
<dbReference type="EMBL" id="CP016199">
    <property type="protein sequence ID" value="ASS38141.1"/>
    <property type="molecule type" value="Genomic_DNA"/>
</dbReference>
<accession>A0A223AT45</accession>
<proteinExistence type="inferred from homology"/>
<evidence type="ECO:0000313" key="10">
    <source>
        <dbReference type="EMBL" id="ASS38141.1"/>
    </source>
</evidence>
<keyword evidence="11" id="KW-1185">Reference proteome</keyword>
<reference evidence="11" key="1">
    <citation type="submission" date="2016-05" db="EMBL/GenBank/DDBJ databases">
        <authorList>
            <person name="Holder M.E."/>
            <person name="Ajami N.J."/>
            <person name="Petrosino J.F."/>
        </authorList>
    </citation>
    <scope>NUCLEOTIDE SEQUENCE [LARGE SCALE GENOMIC DNA]</scope>
    <source>
        <strain evidence="11">ATCC 700696</strain>
    </source>
</reference>
<feature type="transmembrane region" description="Helical" evidence="8">
    <location>
        <begin position="312"/>
        <end position="333"/>
    </location>
</feature>
<dbReference type="Proteomes" id="UP000214689">
    <property type="component" value="Chromosome"/>
</dbReference>
<feature type="transmembrane region" description="Helical" evidence="8">
    <location>
        <begin position="39"/>
        <end position="64"/>
    </location>
</feature>
<keyword evidence="3" id="KW-1003">Cell membrane</keyword>
<feature type="transmembrane region" description="Helical" evidence="8">
    <location>
        <begin position="286"/>
        <end position="303"/>
    </location>
</feature>
<organism evidence="10 11">
    <name type="scientific">Mogibacterium pumilum</name>
    <dbReference type="NCBI Taxonomy" id="86332"/>
    <lineage>
        <taxon>Bacteria</taxon>
        <taxon>Bacillati</taxon>
        <taxon>Bacillota</taxon>
        <taxon>Clostridia</taxon>
        <taxon>Peptostreptococcales</taxon>
        <taxon>Anaerovoracaceae</taxon>
        <taxon>Mogibacterium</taxon>
    </lineage>
</organism>
<sequence>MNLIALNLRPLLAILVSLCASGLIYVLGERIKENVREAITFTAAIIKIVLVYSMVPAVLAGHTIKLELFRIVNDVDFALNVDTAGIVFACSASTLWLLTSIYSVGYMRGHGEKNQTGYYASFAMCLSAAMGICFAANMITFFIFFEVLTIATYPLVVHYRDAEGTRSGRKYLAYTLISGQIFFAAMVIVYSVSGTMDFKPGGFLDKSMLPATWSLVVFMMMIGAGIVKAGVMPFHSWLPAAMVAPTPVSALLHAVVVVKAGAFATLRVVLYVFGPKLARECGGATILAWMAVVTILISSLIALKKDNLKARLAFSTIGQLSYIVLGIAILSPLSTAGALYHLVAHAFMKITLFMCAGAIFVTTHKKDISEMVGLGRRMPVTMSAFTVASLGIAGFPFFVGFVSKANIIMGALKTGQLLFGATLIVSAILALTYLMPVVLIAFKKVPVNPEFSTYGESSKMMLVPLLITATISIILGVAPNFGLHLLDFAMSTGETVFAHVGGVLC</sequence>
<dbReference type="InterPro" id="IPR050586">
    <property type="entry name" value="CPA3_Na-H_Antiporter_D"/>
</dbReference>
<feature type="transmembrane region" description="Helical" evidence="8">
    <location>
        <begin position="141"/>
        <end position="159"/>
    </location>
</feature>
<feature type="transmembrane region" description="Helical" evidence="8">
    <location>
        <begin position="6"/>
        <end position="27"/>
    </location>
</feature>
<dbReference type="OrthoDB" id="9807568at2"/>
<evidence type="ECO:0000256" key="6">
    <source>
        <dbReference type="ARBA" id="ARBA00023136"/>
    </source>
</evidence>
<evidence type="ECO:0000256" key="7">
    <source>
        <dbReference type="RuleBase" id="RU000320"/>
    </source>
</evidence>
<feature type="transmembrane region" description="Helical" evidence="8">
    <location>
        <begin position="213"/>
        <end position="238"/>
    </location>
</feature>
<keyword evidence="4 7" id="KW-0812">Transmembrane</keyword>
<evidence type="ECO:0000256" key="4">
    <source>
        <dbReference type="ARBA" id="ARBA00022692"/>
    </source>
</evidence>
<evidence type="ECO:0000256" key="8">
    <source>
        <dbReference type="SAM" id="Phobius"/>
    </source>
</evidence>
<name>A0A223AT45_9FIRM</name>
<dbReference type="RefSeq" id="WP_094234378.1">
    <property type="nucleotide sequence ID" value="NZ_CP016199.1"/>
</dbReference>
<feature type="transmembrane region" description="Helical" evidence="8">
    <location>
        <begin position="84"/>
        <end position="104"/>
    </location>
</feature>
<dbReference type="PRINTS" id="PR01434">
    <property type="entry name" value="NADHDHGNASE5"/>
</dbReference>
<feature type="transmembrane region" description="Helical" evidence="8">
    <location>
        <begin position="116"/>
        <end position="135"/>
    </location>
</feature>
<protein>
    <submittedName>
        <fullName evidence="10">Cation:proton antiporter</fullName>
    </submittedName>
</protein>
<feature type="transmembrane region" description="Helical" evidence="8">
    <location>
        <begin position="417"/>
        <end position="442"/>
    </location>
</feature>
<feature type="transmembrane region" description="Helical" evidence="8">
    <location>
        <begin position="171"/>
        <end position="193"/>
    </location>
</feature>
<dbReference type="InterPro" id="IPR001750">
    <property type="entry name" value="ND/Mrp_TM"/>
</dbReference>
<feature type="transmembrane region" description="Helical" evidence="8">
    <location>
        <begin position="250"/>
        <end position="274"/>
    </location>
</feature>
<feature type="transmembrane region" description="Helical" evidence="8">
    <location>
        <begin position="339"/>
        <end position="361"/>
    </location>
</feature>
<dbReference type="Pfam" id="PF00361">
    <property type="entry name" value="Proton_antipo_M"/>
    <property type="match status" value="1"/>
</dbReference>
<dbReference type="AlphaFoldDB" id="A0A223AT45"/>
<gene>
    <name evidence="10" type="ORF">AXF17_06795</name>
</gene>
<dbReference type="PANTHER" id="PTHR42703:SF1">
    <property type="entry name" value="NA(+)_H(+) ANTIPORTER SUBUNIT D1"/>
    <property type="match status" value="1"/>
</dbReference>
<evidence type="ECO:0000313" key="11">
    <source>
        <dbReference type="Proteomes" id="UP000214689"/>
    </source>
</evidence>
<evidence type="ECO:0000256" key="2">
    <source>
        <dbReference type="ARBA" id="ARBA00005346"/>
    </source>
</evidence>
<feature type="domain" description="NADH:quinone oxidoreductase/Mrp antiporter transmembrane" evidence="9">
    <location>
        <begin position="135"/>
        <end position="427"/>
    </location>
</feature>
<dbReference type="PANTHER" id="PTHR42703">
    <property type="entry name" value="NADH DEHYDROGENASE"/>
    <property type="match status" value="1"/>
</dbReference>
<dbReference type="GO" id="GO:0005886">
    <property type="term" value="C:plasma membrane"/>
    <property type="evidence" value="ECO:0007669"/>
    <property type="project" value="UniProtKB-SubCell"/>
</dbReference>
<evidence type="ECO:0000256" key="3">
    <source>
        <dbReference type="ARBA" id="ARBA00022475"/>
    </source>
</evidence>